<feature type="compositionally biased region" description="Basic and acidic residues" evidence="1">
    <location>
        <begin position="178"/>
        <end position="188"/>
    </location>
</feature>
<feature type="region of interest" description="Disordered" evidence="1">
    <location>
        <begin position="52"/>
        <end position="97"/>
    </location>
</feature>
<accession>A0ABD1LPU1</accession>
<dbReference type="EMBL" id="JBGMDY010000008">
    <property type="protein sequence ID" value="KAL2325543.1"/>
    <property type="molecule type" value="Genomic_DNA"/>
</dbReference>
<organism evidence="2 3">
    <name type="scientific">Flemingia macrophylla</name>
    <dbReference type="NCBI Taxonomy" id="520843"/>
    <lineage>
        <taxon>Eukaryota</taxon>
        <taxon>Viridiplantae</taxon>
        <taxon>Streptophyta</taxon>
        <taxon>Embryophyta</taxon>
        <taxon>Tracheophyta</taxon>
        <taxon>Spermatophyta</taxon>
        <taxon>Magnoliopsida</taxon>
        <taxon>eudicotyledons</taxon>
        <taxon>Gunneridae</taxon>
        <taxon>Pentapetalae</taxon>
        <taxon>rosids</taxon>
        <taxon>fabids</taxon>
        <taxon>Fabales</taxon>
        <taxon>Fabaceae</taxon>
        <taxon>Papilionoideae</taxon>
        <taxon>50 kb inversion clade</taxon>
        <taxon>NPAAA clade</taxon>
        <taxon>indigoferoid/millettioid clade</taxon>
        <taxon>Phaseoleae</taxon>
        <taxon>Flemingia</taxon>
    </lineage>
</organism>
<keyword evidence="3" id="KW-1185">Reference proteome</keyword>
<feature type="region of interest" description="Disordered" evidence="1">
    <location>
        <begin position="156"/>
        <end position="188"/>
    </location>
</feature>
<reference evidence="2 3" key="1">
    <citation type="submission" date="2024-08" db="EMBL/GenBank/DDBJ databases">
        <title>Insights into the chromosomal genome structure of Flemingia macrophylla.</title>
        <authorList>
            <person name="Ding Y."/>
            <person name="Zhao Y."/>
            <person name="Bi W."/>
            <person name="Wu M."/>
            <person name="Zhao G."/>
            <person name="Gong Y."/>
            <person name="Li W."/>
            <person name="Zhang P."/>
        </authorList>
    </citation>
    <scope>NUCLEOTIDE SEQUENCE [LARGE SCALE GENOMIC DNA]</scope>
    <source>
        <strain evidence="2">DYQJB</strain>
        <tissue evidence="2">Leaf</tissue>
    </source>
</reference>
<dbReference type="AlphaFoldDB" id="A0ABD1LPU1"/>
<feature type="compositionally biased region" description="Basic residues" evidence="1">
    <location>
        <begin position="65"/>
        <end position="75"/>
    </location>
</feature>
<dbReference type="Proteomes" id="UP001603857">
    <property type="component" value="Unassembled WGS sequence"/>
</dbReference>
<evidence type="ECO:0000313" key="2">
    <source>
        <dbReference type="EMBL" id="KAL2325543.1"/>
    </source>
</evidence>
<proteinExistence type="predicted"/>
<gene>
    <name evidence="2" type="ORF">Fmac_024601</name>
</gene>
<comment type="caution">
    <text evidence="2">The sequence shown here is derived from an EMBL/GenBank/DDBJ whole genome shotgun (WGS) entry which is preliminary data.</text>
</comment>
<evidence type="ECO:0000313" key="3">
    <source>
        <dbReference type="Proteomes" id="UP001603857"/>
    </source>
</evidence>
<feature type="compositionally biased region" description="Acidic residues" evidence="1">
    <location>
        <begin position="164"/>
        <end position="173"/>
    </location>
</feature>
<evidence type="ECO:0000256" key="1">
    <source>
        <dbReference type="SAM" id="MobiDB-lite"/>
    </source>
</evidence>
<name>A0ABD1LPU1_9FABA</name>
<sequence length="188" mass="21875">MMISLGEKEKRIPMYAFKANGKSIFSNKINGHFMWDTNPAMCDEDCDCWMDQEDEDETEEEEKRSHRPCKPPPKPRKPEPENRPWVAFRKPPTPLPLDDEMITILRAKEKKLSCFSPPPPNDENLITWPPLPSCKKEAEQHATPTPSIPLMGECMMFSDSQDPYPEEDEEEELPPFIRRSETNKRIQS</sequence>
<protein>
    <submittedName>
        <fullName evidence="2">Uncharacterized protein</fullName>
    </submittedName>
</protein>